<evidence type="ECO:0000313" key="5">
    <source>
        <dbReference type="WBParaSite" id="Pan_g11793.t1"/>
    </source>
</evidence>
<keyword evidence="4" id="KW-1185">Reference proteome</keyword>
<proteinExistence type="predicted"/>
<keyword evidence="2" id="KW-1133">Transmembrane helix</keyword>
<feature type="domain" description="Domain of unknown function DB" evidence="3">
    <location>
        <begin position="521"/>
        <end position="614"/>
    </location>
</feature>
<reference evidence="4" key="1">
    <citation type="journal article" date="2013" name="Genetics">
        <title>The draft genome and transcriptome of Panagrellus redivivus are shaped by the harsh demands of a free-living lifestyle.</title>
        <authorList>
            <person name="Srinivasan J."/>
            <person name="Dillman A.R."/>
            <person name="Macchietto M.G."/>
            <person name="Heikkinen L."/>
            <person name="Lakso M."/>
            <person name="Fracchia K.M."/>
            <person name="Antoshechkin I."/>
            <person name="Mortazavi A."/>
            <person name="Wong G."/>
            <person name="Sternberg P.W."/>
        </authorList>
    </citation>
    <scope>NUCLEOTIDE SEQUENCE [LARGE SCALE GENOMIC DNA]</scope>
    <source>
        <strain evidence="4">MT8872</strain>
    </source>
</reference>
<dbReference type="Proteomes" id="UP000492821">
    <property type="component" value="Unassembled WGS sequence"/>
</dbReference>
<organism evidence="4 5">
    <name type="scientific">Panagrellus redivivus</name>
    <name type="common">Microworm</name>
    <dbReference type="NCBI Taxonomy" id="6233"/>
    <lineage>
        <taxon>Eukaryota</taxon>
        <taxon>Metazoa</taxon>
        <taxon>Ecdysozoa</taxon>
        <taxon>Nematoda</taxon>
        <taxon>Chromadorea</taxon>
        <taxon>Rhabditida</taxon>
        <taxon>Tylenchina</taxon>
        <taxon>Panagrolaimomorpha</taxon>
        <taxon>Panagrolaimoidea</taxon>
        <taxon>Panagrolaimidae</taxon>
        <taxon>Panagrellus</taxon>
    </lineage>
</organism>
<accession>A0A7E4ZQW6</accession>
<feature type="region of interest" description="Disordered" evidence="1">
    <location>
        <begin position="470"/>
        <end position="496"/>
    </location>
</feature>
<dbReference type="AlphaFoldDB" id="A0A7E4ZQW6"/>
<evidence type="ECO:0000259" key="3">
    <source>
        <dbReference type="Pfam" id="PF01682"/>
    </source>
</evidence>
<sequence length="619" mass="68433">MRRVARPCLEALEDPVPLARPPSVLTLVNLYCIPVFGQVRNPRSGYMIRPRRAIGHAIAFIALLQLVSAVQQCSIGLKMYSVESGQTVCAPFSSYGCIEACEWNTSCASTTHFAAFKGRRTYVSGMILTSDHWMLQCCASLGTIVQMNSKHEPLCVWTSWVNSVEENGSVRMDPPLSKAEYIRDIKMERINKTGKVKLRLQICKFLTQRTQCDREKMPVEERHHYSLLLLRLYRTQLLLNATSSLSPTKKEEATSAAIRAAGTSIESRIRPASALFSVVSKVDEDRKIGNMHFRHSSTVGNAIRGAIPPSPPPRINTTLWDNQSGVPKARILPTVQYQNHVPTPPSSGFSIDMVPSAQRQAAAAAAAHRRRLATNATRQIVTKFTKAMDSEVPKAEESPWKSNLHIKKLSMIPHRAVPVGWHEGNVAVTPTPTTSVPVTVRPVLITTTTPFAIPLKPNYWQNANQHYAGPAIAPRPVPQPPPPPPVLAPTQPPQPQISQLQQIQQLQLYQRSQAMDGLLQCCQNQAPGCRQLCSKDIGKDEIKRALLTQQCPPLSMTSVIACFPQFYDTAPVATCCSASPTLPPQCLALCQPDFKPTLAHLSCIDHVSTIVECYRDLMR</sequence>
<evidence type="ECO:0000256" key="1">
    <source>
        <dbReference type="SAM" id="MobiDB-lite"/>
    </source>
</evidence>
<feature type="transmembrane region" description="Helical" evidence="2">
    <location>
        <begin position="53"/>
        <end position="70"/>
    </location>
</feature>
<evidence type="ECO:0000313" key="4">
    <source>
        <dbReference type="Proteomes" id="UP000492821"/>
    </source>
</evidence>
<dbReference type="Pfam" id="PF01682">
    <property type="entry name" value="DB"/>
    <property type="match status" value="1"/>
</dbReference>
<protein>
    <submittedName>
        <fullName evidence="5">DB domain-containing protein</fullName>
    </submittedName>
</protein>
<dbReference type="WBParaSite" id="Pan_g11793.t1">
    <property type="protein sequence ID" value="Pan_g11793.t1"/>
    <property type="gene ID" value="Pan_g11793"/>
</dbReference>
<evidence type="ECO:0000256" key="2">
    <source>
        <dbReference type="SAM" id="Phobius"/>
    </source>
</evidence>
<reference evidence="5" key="2">
    <citation type="submission" date="2020-10" db="UniProtKB">
        <authorList>
            <consortium name="WormBaseParasite"/>
        </authorList>
    </citation>
    <scope>IDENTIFICATION</scope>
</reference>
<feature type="compositionally biased region" description="Pro residues" evidence="1">
    <location>
        <begin position="473"/>
        <end position="495"/>
    </location>
</feature>
<keyword evidence="2" id="KW-0472">Membrane</keyword>
<dbReference type="InterPro" id="IPR002602">
    <property type="entry name" value="DB"/>
</dbReference>
<name>A0A7E4ZQW6_PANRE</name>
<keyword evidence="2" id="KW-0812">Transmembrane</keyword>